<keyword evidence="2" id="KW-0479">Metal-binding</keyword>
<dbReference type="SMART" id="SM00702">
    <property type="entry name" value="P4Hc"/>
    <property type="match status" value="1"/>
</dbReference>
<evidence type="ECO:0000256" key="4">
    <source>
        <dbReference type="ARBA" id="ARBA00022964"/>
    </source>
</evidence>
<dbReference type="AlphaFoldDB" id="A0A1I1RV77"/>
<dbReference type="Pfam" id="PF13640">
    <property type="entry name" value="2OG-FeII_Oxy_3"/>
    <property type="match status" value="1"/>
</dbReference>
<comment type="cofactor">
    <cofactor evidence="1">
        <name>L-ascorbate</name>
        <dbReference type="ChEBI" id="CHEBI:38290"/>
    </cofactor>
</comment>
<evidence type="ECO:0000256" key="1">
    <source>
        <dbReference type="ARBA" id="ARBA00001961"/>
    </source>
</evidence>
<keyword evidence="5" id="KW-0560">Oxidoreductase</keyword>
<protein>
    <submittedName>
        <fullName evidence="8">2OG-Fe(II) oxygenase superfamily protein</fullName>
    </submittedName>
</protein>
<reference evidence="8 9" key="1">
    <citation type="submission" date="2016-10" db="EMBL/GenBank/DDBJ databases">
        <authorList>
            <person name="de Groot N.N."/>
        </authorList>
    </citation>
    <scope>NUCLEOTIDE SEQUENCE [LARGE SCALE GENOMIC DNA]</scope>
    <source>
        <strain evidence="8 9">DSM 6059</strain>
    </source>
</reference>
<dbReference type="RefSeq" id="WP_091989701.1">
    <property type="nucleotide sequence ID" value="NZ_FOLO01000053.1"/>
</dbReference>
<dbReference type="PANTHER" id="PTHR10869:SF247">
    <property type="entry name" value="FE2OG DIOXYGENASE DOMAIN-CONTAINING PROTEIN"/>
    <property type="match status" value="1"/>
</dbReference>
<accession>A0A1I1RV77</accession>
<dbReference type="OrthoDB" id="269774at2"/>
<dbReference type="InterPro" id="IPR006620">
    <property type="entry name" value="Pro_4_hyd_alph"/>
</dbReference>
<gene>
    <name evidence="8" type="ORF">SAMN02745724_04349</name>
</gene>
<dbReference type="InterPro" id="IPR045054">
    <property type="entry name" value="P4HA-like"/>
</dbReference>
<dbReference type="Gene3D" id="2.60.120.620">
    <property type="entry name" value="q2cbj1_9rhob like domain"/>
    <property type="match status" value="1"/>
</dbReference>
<evidence type="ECO:0000256" key="2">
    <source>
        <dbReference type="ARBA" id="ARBA00022723"/>
    </source>
</evidence>
<sequence length="261" mass="29512">MSHSNINNNHPFYVVAKEPGAENPSLPTWTPDNVNPFDLNIDTSNSIIRKDIPEVPGSFQLLNVLSQEECNKLIEVTETLGYLGDAPVSLPRNVRHNDNVTMVVDKTTDTIIWDRVAALFDQGDDNFNGLKPLGINARFRFYRYQEGDFFKPHIDGSWPGSRVINNKLVGQAYDDRWSQMTFLILLSDDFEGGETQFLVHKDKPNMPARSESDAKKVNIRTPKGSVLVFPHGHHPMHCLHASLPITKGTKYIVRTDVLFEI</sequence>
<keyword evidence="6" id="KW-0408">Iron</keyword>
<evidence type="ECO:0000313" key="8">
    <source>
        <dbReference type="EMBL" id="SFD38236.1"/>
    </source>
</evidence>
<dbReference type="STRING" id="1123010.SAMN02745724_04349"/>
<evidence type="ECO:0000256" key="3">
    <source>
        <dbReference type="ARBA" id="ARBA00022896"/>
    </source>
</evidence>
<keyword evidence="3" id="KW-0847">Vitamin C</keyword>
<evidence type="ECO:0000313" key="9">
    <source>
        <dbReference type="Proteomes" id="UP000198862"/>
    </source>
</evidence>
<evidence type="ECO:0000256" key="6">
    <source>
        <dbReference type="ARBA" id="ARBA00023004"/>
    </source>
</evidence>
<dbReference type="EMBL" id="FOLO01000053">
    <property type="protein sequence ID" value="SFD38236.1"/>
    <property type="molecule type" value="Genomic_DNA"/>
</dbReference>
<dbReference type="InterPro" id="IPR044862">
    <property type="entry name" value="Pro_4_hyd_alph_FE2OG_OXY"/>
</dbReference>
<dbReference type="InterPro" id="IPR005123">
    <property type="entry name" value="Oxoglu/Fe-dep_dioxygenase_dom"/>
</dbReference>
<keyword evidence="9" id="KW-1185">Reference proteome</keyword>
<feature type="domain" description="Fe2OG dioxygenase" evidence="7">
    <location>
        <begin position="134"/>
        <end position="261"/>
    </location>
</feature>
<dbReference type="GO" id="GO:0031418">
    <property type="term" value="F:L-ascorbic acid binding"/>
    <property type="evidence" value="ECO:0007669"/>
    <property type="project" value="UniProtKB-KW"/>
</dbReference>
<proteinExistence type="predicted"/>
<dbReference type="GO" id="GO:0005506">
    <property type="term" value="F:iron ion binding"/>
    <property type="evidence" value="ECO:0007669"/>
    <property type="project" value="InterPro"/>
</dbReference>
<organism evidence="8 9">
    <name type="scientific">Pseudoalteromonas denitrificans DSM 6059</name>
    <dbReference type="NCBI Taxonomy" id="1123010"/>
    <lineage>
        <taxon>Bacteria</taxon>
        <taxon>Pseudomonadati</taxon>
        <taxon>Pseudomonadota</taxon>
        <taxon>Gammaproteobacteria</taxon>
        <taxon>Alteromonadales</taxon>
        <taxon>Pseudoalteromonadaceae</taxon>
        <taxon>Pseudoalteromonas</taxon>
    </lineage>
</organism>
<name>A0A1I1RV77_9GAMM</name>
<keyword evidence="4" id="KW-0223">Dioxygenase</keyword>
<dbReference type="Proteomes" id="UP000198862">
    <property type="component" value="Unassembled WGS sequence"/>
</dbReference>
<evidence type="ECO:0000256" key="5">
    <source>
        <dbReference type="ARBA" id="ARBA00023002"/>
    </source>
</evidence>
<dbReference type="PANTHER" id="PTHR10869">
    <property type="entry name" value="PROLYL 4-HYDROXYLASE ALPHA SUBUNIT"/>
    <property type="match status" value="1"/>
</dbReference>
<dbReference type="GO" id="GO:0004656">
    <property type="term" value="F:procollagen-proline 4-dioxygenase activity"/>
    <property type="evidence" value="ECO:0007669"/>
    <property type="project" value="TreeGrafter"/>
</dbReference>
<dbReference type="PROSITE" id="PS51471">
    <property type="entry name" value="FE2OG_OXY"/>
    <property type="match status" value="1"/>
</dbReference>
<evidence type="ECO:0000259" key="7">
    <source>
        <dbReference type="PROSITE" id="PS51471"/>
    </source>
</evidence>